<reference evidence="2" key="1">
    <citation type="submission" date="2012-11" db="EMBL/GenBank/DDBJ databases">
        <title>Permanent draft genomes of Rhodopirellula europaea strain SH398 and 6C.</title>
        <authorList>
            <person name="Richter M."/>
            <person name="Richter-Heitmann T."/>
            <person name="Frank C."/>
            <person name="Harder J."/>
            <person name="Glockner F.O."/>
        </authorList>
    </citation>
    <scope>NUCLEOTIDE SEQUENCE</scope>
    <source>
        <strain evidence="2">6C</strain>
    </source>
</reference>
<evidence type="ECO:0000256" key="1">
    <source>
        <dbReference type="SAM" id="MobiDB-lite"/>
    </source>
</evidence>
<comment type="caution">
    <text evidence="2">The sequence shown here is derived from an EMBL/GenBank/DDBJ whole genome shotgun (WGS) entry which is preliminary data.</text>
</comment>
<sequence length="41" mass="4497">MWRSPENGIEARRPNVGRHRDGWPGGEFASLANHGLQAGVI</sequence>
<keyword evidence="3" id="KW-1185">Reference proteome</keyword>
<dbReference type="AlphaFoldDB" id="M2A8C4"/>
<dbReference type="Proteomes" id="UP000011529">
    <property type="component" value="Unassembled WGS sequence"/>
</dbReference>
<dbReference type="EMBL" id="ANMO01000072">
    <property type="protein sequence ID" value="EMB18011.1"/>
    <property type="molecule type" value="Genomic_DNA"/>
</dbReference>
<evidence type="ECO:0000313" key="2">
    <source>
        <dbReference type="EMBL" id="EMB18011.1"/>
    </source>
</evidence>
<organism evidence="2 3">
    <name type="scientific">Rhodopirellula europaea 6C</name>
    <dbReference type="NCBI Taxonomy" id="1263867"/>
    <lineage>
        <taxon>Bacteria</taxon>
        <taxon>Pseudomonadati</taxon>
        <taxon>Planctomycetota</taxon>
        <taxon>Planctomycetia</taxon>
        <taxon>Pirellulales</taxon>
        <taxon>Pirellulaceae</taxon>
        <taxon>Rhodopirellula</taxon>
    </lineage>
</organism>
<feature type="compositionally biased region" description="Basic and acidic residues" evidence="1">
    <location>
        <begin position="9"/>
        <end position="22"/>
    </location>
</feature>
<feature type="region of interest" description="Disordered" evidence="1">
    <location>
        <begin position="1"/>
        <end position="24"/>
    </location>
</feature>
<proteinExistence type="predicted"/>
<evidence type="ECO:0000313" key="3">
    <source>
        <dbReference type="Proteomes" id="UP000011529"/>
    </source>
</evidence>
<name>M2A8C4_9BACT</name>
<reference evidence="2" key="2">
    <citation type="journal article" date="2013" name="Mar. Genomics">
        <title>Expression of sulfatases in Rhodopirellula baltica and the diversity of sulfatases in the genus Rhodopirellula.</title>
        <authorList>
            <person name="Wegner C.E."/>
            <person name="Richter-Heitmann T."/>
            <person name="Klindworth A."/>
            <person name="Klockow C."/>
            <person name="Richter M."/>
            <person name="Achstetter T."/>
            <person name="Glockner F.O."/>
            <person name="Harder J."/>
        </authorList>
    </citation>
    <scope>NUCLEOTIDE SEQUENCE [LARGE SCALE GENOMIC DNA]</scope>
    <source>
        <strain evidence="2">6C</strain>
    </source>
</reference>
<protein>
    <submittedName>
        <fullName evidence="2">Uncharacterized protein</fullName>
    </submittedName>
</protein>
<accession>M2A8C4</accession>
<gene>
    <name evidence="2" type="ORF">RE6C_01255</name>
</gene>